<organism evidence="2 3">
    <name type="scientific">Prolixibacter bellariivorans</name>
    <dbReference type="NCBI Taxonomy" id="314319"/>
    <lineage>
        <taxon>Bacteria</taxon>
        <taxon>Pseudomonadati</taxon>
        <taxon>Bacteroidota</taxon>
        <taxon>Bacteroidia</taxon>
        <taxon>Marinilabiliales</taxon>
        <taxon>Prolixibacteraceae</taxon>
        <taxon>Prolixibacter</taxon>
    </lineage>
</organism>
<name>A0A5M4B425_9BACT</name>
<proteinExistence type="predicted"/>
<dbReference type="Proteomes" id="UP000391834">
    <property type="component" value="Unassembled WGS sequence"/>
</dbReference>
<keyword evidence="3" id="KW-1185">Reference proteome</keyword>
<reference evidence="2 3" key="1">
    <citation type="submission" date="2019-10" db="EMBL/GenBank/DDBJ databases">
        <title>Prolixibacter strains distinguished by the presence of nitrate reductase genes were adept at nitrate-dependent anaerobic corrosion of metallic iron and carbon steel.</title>
        <authorList>
            <person name="Iino T."/>
            <person name="Shono N."/>
            <person name="Ito K."/>
            <person name="Nakamura R."/>
            <person name="Sueoka K."/>
            <person name="Harayama S."/>
            <person name="Ohkuma M."/>
        </authorList>
    </citation>
    <scope>NUCLEOTIDE SEQUENCE [LARGE SCALE GENOMIC DNA]</scope>
    <source>
        <strain evidence="2 3">JCM 13498</strain>
    </source>
</reference>
<dbReference type="RefSeq" id="WP_025866312.1">
    <property type="nucleotide sequence ID" value="NZ_BLAX01000001.1"/>
</dbReference>
<dbReference type="EMBL" id="BLAX01000001">
    <property type="protein sequence ID" value="GET34641.1"/>
    <property type="molecule type" value="Genomic_DNA"/>
</dbReference>
<feature type="transmembrane region" description="Helical" evidence="1">
    <location>
        <begin position="38"/>
        <end position="58"/>
    </location>
</feature>
<keyword evidence="1" id="KW-1133">Transmembrane helix</keyword>
<protein>
    <submittedName>
        <fullName evidence="2">Uncharacterized protein</fullName>
    </submittedName>
</protein>
<keyword evidence="1" id="KW-0472">Membrane</keyword>
<evidence type="ECO:0000313" key="3">
    <source>
        <dbReference type="Proteomes" id="UP000391834"/>
    </source>
</evidence>
<accession>A0A5M4B425</accession>
<keyword evidence="1" id="KW-0812">Transmembrane</keyword>
<dbReference type="AlphaFoldDB" id="A0A5M4B425"/>
<evidence type="ECO:0000313" key="2">
    <source>
        <dbReference type="EMBL" id="GET34641.1"/>
    </source>
</evidence>
<sequence>MELINALSNSLLNDSLGTSIPKIEVIAQLPEKSLIEHLYSSATVIIALANLLLVIYIFSKNNTKDKNTNEKNRKINLLKTLVLDYNISKFYSFFTDVSEKTKLVNVRGLSMEDRAKINDEINDLATDFRQSFIDLFIAIDNKLYDDILKKTDLLIDGLTNTIFDEGINLAHKPKFEESITKEIRLSKTEIIRTMFSYSGE</sequence>
<gene>
    <name evidence="2" type="ORF">PbJCM13498_35040</name>
</gene>
<evidence type="ECO:0000256" key="1">
    <source>
        <dbReference type="SAM" id="Phobius"/>
    </source>
</evidence>
<comment type="caution">
    <text evidence="2">The sequence shown here is derived from an EMBL/GenBank/DDBJ whole genome shotgun (WGS) entry which is preliminary data.</text>
</comment>